<comment type="similarity">
    <text evidence="10">Belongs to the glycosyltransferase 28 family. MurG subfamily.</text>
</comment>
<dbReference type="PANTHER" id="PTHR21015">
    <property type="entry name" value="UDP-N-ACETYLGLUCOSAMINE--N-ACETYLMURAMYL-(PENTAPEPTIDE) PYROPHOSPHORYL-UNDECAPRENOL N-ACETYLGLUCOSAMINE TRANSFERASE 1"/>
    <property type="match status" value="1"/>
</dbReference>
<feature type="binding site" evidence="10">
    <location>
        <position position="130"/>
    </location>
    <ligand>
        <name>UDP-N-acetyl-alpha-D-glucosamine</name>
        <dbReference type="ChEBI" id="CHEBI:57705"/>
    </ligand>
</feature>
<dbReference type="CDD" id="cd03785">
    <property type="entry name" value="GT28_MurG"/>
    <property type="match status" value="1"/>
</dbReference>
<evidence type="ECO:0000256" key="3">
    <source>
        <dbReference type="ARBA" id="ARBA00022676"/>
    </source>
</evidence>
<dbReference type="InterPro" id="IPR004276">
    <property type="entry name" value="GlycoTrans_28_N"/>
</dbReference>
<feature type="binding site" evidence="10">
    <location>
        <begin position="267"/>
        <end position="272"/>
    </location>
    <ligand>
        <name>UDP-N-acetyl-alpha-D-glucosamine</name>
        <dbReference type="ChEBI" id="CHEBI:57705"/>
    </ligand>
</feature>
<evidence type="ECO:0000256" key="5">
    <source>
        <dbReference type="ARBA" id="ARBA00022960"/>
    </source>
</evidence>
<dbReference type="InterPro" id="IPR007235">
    <property type="entry name" value="Glyco_trans_28_C"/>
</dbReference>
<keyword evidence="3 10" id="KW-0328">Glycosyltransferase</keyword>
<comment type="catalytic activity">
    <reaction evidence="10">
        <text>di-trans,octa-cis-undecaprenyl diphospho-N-acetyl-alpha-D-muramoyl-L-alanyl-D-glutamyl-meso-2,6-diaminopimeloyl-D-alanyl-D-alanine + UDP-N-acetyl-alpha-D-glucosamine = di-trans,octa-cis-undecaprenyl diphospho-[N-acetyl-alpha-D-glucosaminyl-(1-&gt;4)]-N-acetyl-alpha-D-muramoyl-L-alanyl-D-glutamyl-meso-2,6-diaminopimeloyl-D-alanyl-D-alanine + UDP + H(+)</text>
        <dbReference type="Rhea" id="RHEA:31227"/>
        <dbReference type="ChEBI" id="CHEBI:15378"/>
        <dbReference type="ChEBI" id="CHEBI:57705"/>
        <dbReference type="ChEBI" id="CHEBI:58223"/>
        <dbReference type="ChEBI" id="CHEBI:61387"/>
        <dbReference type="ChEBI" id="CHEBI:61388"/>
        <dbReference type="EC" id="2.4.1.227"/>
    </reaction>
</comment>
<feature type="binding site" evidence="10">
    <location>
        <begin position="18"/>
        <end position="20"/>
    </location>
    <ligand>
        <name>UDP-N-acetyl-alpha-D-glucosamine</name>
        <dbReference type="ChEBI" id="CHEBI:57705"/>
    </ligand>
</feature>
<dbReference type="EC" id="2.4.1.227" evidence="10"/>
<dbReference type="Pfam" id="PF03033">
    <property type="entry name" value="Glyco_transf_28"/>
    <property type="match status" value="1"/>
</dbReference>
<name>A0A974SNW8_9RHOO</name>
<evidence type="ECO:0000259" key="11">
    <source>
        <dbReference type="Pfam" id="PF03033"/>
    </source>
</evidence>
<comment type="subcellular location">
    <subcellularLocation>
        <location evidence="10">Cell membrane</location>
        <topology evidence="10">Peripheral membrane protein</topology>
        <orientation evidence="10">Cytoplasmic side</orientation>
    </subcellularLocation>
</comment>
<dbReference type="GO" id="GO:0009252">
    <property type="term" value="P:peptidoglycan biosynthetic process"/>
    <property type="evidence" value="ECO:0007669"/>
    <property type="project" value="UniProtKB-UniRule"/>
</dbReference>
<evidence type="ECO:0000259" key="12">
    <source>
        <dbReference type="Pfam" id="PF04101"/>
    </source>
</evidence>
<feature type="binding site" evidence="10">
    <location>
        <position position="293"/>
    </location>
    <ligand>
        <name>UDP-N-acetyl-alpha-D-glucosamine</name>
        <dbReference type="ChEBI" id="CHEBI:57705"/>
    </ligand>
</feature>
<dbReference type="GO" id="GO:0071555">
    <property type="term" value="P:cell wall organization"/>
    <property type="evidence" value="ECO:0007669"/>
    <property type="project" value="UniProtKB-KW"/>
</dbReference>
<dbReference type="PANTHER" id="PTHR21015:SF22">
    <property type="entry name" value="GLYCOSYLTRANSFERASE"/>
    <property type="match status" value="1"/>
</dbReference>
<keyword evidence="14" id="KW-1185">Reference proteome</keyword>
<keyword evidence="7 10" id="KW-0472">Membrane</keyword>
<dbReference type="HAMAP" id="MF_00033">
    <property type="entry name" value="MurG"/>
    <property type="match status" value="1"/>
</dbReference>
<dbReference type="InterPro" id="IPR006009">
    <property type="entry name" value="GlcNAc_MurG"/>
</dbReference>
<dbReference type="KEGG" id="ares:IWH25_18650"/>
<dbReference type="GO" id="GO:0005886">
    <property type="term" value="C:plasma membrane"/>
    <property type="evidence" value="ECO:0007669"/>
    <property type="project" value="UniProtKB-SubCell"/>
</dbReference>
<dbReference type="NCBIfam" id="TIGR01133">
    <property type="entry name" value="murG"/>
    <property type="match status" value="1"/>
</dbReference>
<feature type="binding site" evidence="10">
    <location>
        <position position="194"/>
    </location>
    <ligand>
        <name>UDP-N-acetyl-alpha-D-glucosamine</name>
        <dbReference type="ChEBI" id="CHEBI:57705"/>
    </ligand>
</feature>
<evidence type="ECO:0000256" key="7">
    <source>
        <dbReference type="ARBA" id="ARBA00023136"/>
    </source>
</evidence>
<reference evidence="13" key="1">
    <citation type="submission" date="2020-11" db="EMBL/GenBank/DDBJ databases">
        <title>Azospira restricta DSM 18626 genome sequence.</title>
        <authorList>
            <person name="Moe W.M."/>
        </authorList>
    </citation>
    <scope>NUCLEOTIDE SEQUENCE</scope>
    <source>
        <strain evidence="13">DSM 18626</strain>
    </source>
</reference>
<protein>
    <recommendedName>
        <fullName evidence="10">UDP-N-acetylglucosamine--N-acetylmuramyl-(pentapeptide) pyrophosphoryl-undecaprenol N-acetylglucosamine transferase</fullName>
        <ecNumber evidence="10">2.4.1.227</ecNumber>
    </recommendedName>
    <alternativeName>
        <fullName evidence="10">Undecaprenyl-PP-MurNAc-pentapeptide-UDPGlcNAc GlcNAc transferase</fullName>
    </alternativeName>
</protein>
<feature type="binding site" evidence="10">
    <location>
        <position position="248"/>
    </location>
    <ligand>
        <name>UDP-N-acetyl-alpha-D-glucosamine</name>
        <dbReference type="ChEBI" id="CHEBI:57705"/>
    </ligand>
</feature>
<evidence type="ECO:0000256" key="9">
    <source>
        <dbReference type="ARBA" id="ARBA00023316"/>
    </source>
</evidence>
<feature type="domain" description="Glycosyltransferase family 28 N-terminal" evidence="11">
    <location>
        <begin position="12"/>
        <end position="148"/>
    </location>
</feature>
<keyword evidence="9 10" id="KW-0961">Cell wall biogenesis/degradation</keyword>
<accession>A0A974SNW8</accession>
<dbReference type="RefSeq" id="WP_203387261.1">
    <property type="nucleotide sequence ID" value="NZ_CP064781.1"/>
</dbReference>
<keyword evidence="1 10" id="KW-1003">Cell membrane</keyword>
<organism evidence="13 14">
    <name type="scientific">Azospira restricta</name>
    <dbReference type="NCBI Taxonomy" id="404405"/>
    <lineage>
        <taxon>Bacteria</taxon>
        <taxon>Pseudomonadati</taxon>
        <taxon>Pseudomonadota</taxon>
        <taxon>Betaproteobacteria</taxon>
        <taxon>Rhodocyclales</taxon>
        <taxon>Rhodocyclaceae</taxon>
        <taxon>Azospira</taxon>
    </lineage>
</organism>
<evidence type="ECO:0000256" key="6">
    <source>
        <dbReference type="ARBA" id="ARBA00022984"/>
    </source>
</evidence>
<dbReference type="GO" id="GO:0050511">
    <property type="term" value="F:undecaprenyldiphospho-muramoylpentapeptide beta-N-acetylglucosaminyltransferase activity"/>
    <property type="evidence" value="ECO:0007669"/>
    <property type="project" value="UniProtKB-UniRule"/>
</dbReference>
<keyword evidence="2 10" id="KW-0132">Cell division</keyword>
<evidence type="ECO:0000256" key="10">
    <source>
        <dbReference type="HAMAP-Rule" id="MF_00033"/>
    </source>
</evidence>
<evidence type="ECO:0000256" key="1">
    <source>
        <dbReference type="ARBA" id="ARBA00022475"/>
    </source>
</evidence>
<dbReference type="EMBL" id="CP064781">
    <property type="protein sequence ID" value="QRJ63729.1"/>
    <property type="molecule type" value="Genomic_DNA"/>
</dbReference>
<dbReference type="GO" id="GO:0008360">
    <property type="term" value="P:regulation of cell shape"/>
    <property type="evidence" value="ECO:0007669"/>
    <property type="project" value="UniProtKB-KW"/>
</dbReference>
<evidence type="ECO:0000313" key="14">
    <source>
        <dbReference type="Proteomes" id="UP000663444"/>
    </source>
</evidence>
<evidence type="ECO:0000313" key="13">
    <source>
        <dbReference type="EMBL" id="QRJ63729.1"/>
    </source>
</evidence>
<keyword evidence="6 10" id="KW-0573">Peptidoglycan synthesis</keyword>
<evidence type="ECO:0000256" key="4">
    <source>
        <dbReference type="ARBA" id="ARBA00022679"/>
    </source>
</evidence>
<dbReference type="Proteomes" id="UP000663444">
    <property type="component" value="Chromosome"/>
</dbReference>
<proteinExistence type="inferred from homology"/>
<keyword evidence="8 10" id="KW-0131">Cell cycle</keyword>
<sequence length="358" mass="37378">MSAAVNESRTLLVMAGGTGGHVFPGLAVADHLRADGWNVVWMGNPDGMEAKLVPARGYELAPVRFGALRGKGLLRKLLLPLALLSGFWQAARQIRRVQPDVVLGMGGYISFPGGMMAALLGRPLALHEQNSVAGLANRVLAKVADRILSGFPDVLGDGIWAGNPVRAEIAALPAPAARYATHDGPIRVLVLGGSLGAAALNEMVPKGLALIPAEERPTVVHQSGEKHLAALQANYAAAGVQAHCVAFIEDMAGAYEWADLVICRAGALTVAELAAAGVASILVPFPHAVDDHQTGNAKFLANAGGAILLPQSDLTPEKVALIRNYGREQLLQMAERARELAKPDATAIVAQACAELVK</sequence>
<dbReference type="AlphaFoldDB" id="A0A974SNW8"/>
<feature type="domain" description="Glycosyl transferase family 28 C-terminal" evidence="12">
    <location>
        <begin position="188"/>
        <end position="322"/>
    </location>
</feature>
<keyword evidence="4 10" id="KW-0808">Transferase</keyword>
<gene>
    <name evidence="10 13" type="primary">murG</name>
    <name evidence="13" type="ORF">IWH25_18650</name>
</gene>
<feature type="binding site" evidence="10">
    <location>
        <position position="166"/>
    </location>
    <ligand>
        <name>UDP-N-acetyl-alpha-D-glucosamine</name>
        <dbReference type="ChEBI" id="CHEBI:57705"/>
    </ligand>
</feature>
<keyword evidence="5 10" id="KW-0133">Cell shape</keyword>
<comment type="function">
    <text evidence="10">Cell wall formation. Catalyzes the transfer of a GlcNAc subunit on undecaprenyl-pyrophosphoryl-MurNAc-pentapeptide (lipid intermediate I) to form undecaprenyl-pyrophosphoryl-MurNAc-(pentapeptide)GlcNAc (lipid intermediate II).</text>
</comment>
<dbReference type="SUPFAM" id="SSF53756">
    <property type="entry name" value="UDP-Glycosyltransferase/glycogen phosphorylase"/>
    <property type="match status" value="1"/>
</dbReference>
<dbReference type="Pfam" id="PF04101">
    <property type="entry name" value="Glyco_tran_28_C"/>
    <property type="match status" value="1"/>
</dbReference>
<evidence type="ECO:0000256" key="8">
    <source>
        <dbReference type="ARBA" id="ARBA00023306"/>
    </source>
</evidence>
<comment type="pathway">
    <text evidence="10">Cell wall biogenesis; peptidoglycan biosynthesis.</text>
</comment>
<dbReference type="GO" id="GO:0005975">
    <property type="term" value="P:carbohydrate metabolic process"/>
    <property type="evidence" value="ECO:0007669"/>
    <property type="project" value="InterPro"/>
</dbReference>
<dbReference type="Gene3D" id="3.40.50.2000">
    <property type="entry name" value="Glycogen Phosphorylase B"/>
    <property type="match status" value="2"/>
</dbReference>
<dbReference type="GO" id="GO:0051301">
    <property type="term" value="P:cell division"/>
    <property type="evidence" value="ECO:0007669"/>
    <property type="project" value="UniProtKB-KW"/>
</dbReference>
<evidence type="ECO:0000256" key="2">
    <source>
        <dbReference type="ARBA" id="ARBA00022618"/>
    </source>
</evidence>